<feature type="transmembrane region" description="Helical" evidence="7">
    <location>
        <begin position="40"/>
        <end position="62"/>
    </location>
</feature>
<evidence type="ECO:0000256" key="5">
    <source>
        <dbReference type="ARBA" id="ARBA00022989"/>
    </source>
</evidence>
<dbReference type="RefSeq" id="WP_231713937.1">
    <property type="nucleotide sequence ID" value="NZ_AP021876.1"/>
</dbReference>
<dbReference type="SUPFAM" id="SSF103473">
    <property type="entry name" value="MFS general substrate transporter"/>
    <property type="match status" value="1"/>
</dbReference>
<feature type="transmembrane region" description="Helical" evidence="7">
    <location>
        <begin position="365"/>
        <end position="385"/>
    </location>
</feature>
<dbReference type="InterPro" id="IPR036259">
    <property type="entry name" value="MFS_trans_sf"/>
</dbReference>
<dbReference type="KEGG" id="dov:DSCO28_53880"/>
<keyword evidence="5 7" id="KW-1133">Transmembrane helix</keyword>
<feature type="transmembrane region" description="Helical" evidence="7">
    <location>
        <begin position="99"/>
        <end position="120"/>
    </location>
</feature>
<feature type="domain" description="Major facilitator superfamily (MFS) profile" evidence="8">
    <location>
        <begin position="8"/>
        <end position="388"/>
    </location>
</feature>
<dbReference type="Pfam" id="PF07690">
    <property type="entry name" value="MFS_1"/>
    <property type="match status" value="1"/>
</dbReference>
<feature type="transmembrane region" description="Helical" evidence="7">
    <location>
        <begin position="12"/>
        <end position="34"/>
    </location>
</feature>
<keyword evidence="6 7" id="KW-0472">Membrane</keyword>
<dbReference type="PANTHER" id="PTHR23517:SF3">
    <property type="entry name" value="INTEGRAL MEMBRANE TRANSPORT PROTEIN"/>
    <property type="match status" value="1"/>
</dbReference>
<evidence type="ECO:0000313" key="10">
    <source>
        <dbReference type="Proteomes" id="UP000425960"/>
    </source>
</evidence>
<dbReference type="CDD" id="cd17325">
    <property type="entry name" value="MFS_MdtG_SLC18_like"/>
    <property type="match status" value="1"/>
</dbReference>
<feature type="transmembrane region" description="Helical" evidence="7">
    <location>
        <begin position="274"/>
        <end position="291"/>
    </location>
</feature>
<organism evidence="9 10">
    <name type="scientific">Desulfosarcina ovata subsp. sediminis</name>
    <dbReference type="NCBI Taxonomy" id="885957"/>
    <lineage>
        <taxon>Bacteria</taxon>
        <taxon>Pseudomonadati</taxon>
        <taxon>Thermodesulfobacteriota</taxon>
        <taxon>Desulfobacteria</taxon>
        <taxon>Desulfobacterales</taxon>
        <taxon>Desulfosarcinaceae</taxon>
        <taxon>Desulfosarcina</taxon>
    </lineage>
</organism>
<keyword evidence="2" id="KW-0813">Transport</keyword>
<dbReference type="InterPro" id="IPR001958">
    <property type="entry name" value="Tet-R_TetA/multi-R_MdtG-like"/>
</dbReference>
<evidence type="ECO:0000256" key="6">
    <source>
        <dbReference type="ARBA" id="ARBA00023136"/>
    </source>
</evidence>
<evidence type="ECO:0000256" key="1">
    <source>
        <dbReference type="ARBA" id="ARBA00004651"/>
    </source>
</evidence>
<dbReference type="InterPro" id="IPR050171">
    <property type="entry name" value="MFS_Transporters"/>
</dbReference>
<sequence>MNRIQRRVLGTLFFSIFTSVTGVGIVVPLLPVYAHDLGASGIYIGLIFGAFSLSRTFFLPFFGSLSDRKGRKPFIVTGLLSYAVISVAFIFSTNVESLIGIRFVQGIASAMIMPVVQAYVGDLTPKGREGWVMGLFNMSLMIGLSAGPMIGGVIKDRFSLQGAFVSMGVLSVVAFGLSLSFLPPTAEEQVVLKRRTPVQWSKILTDRTIAGLFFFRLTYTACIGIIWGFLPVFADVEFAISASAIGTLVALGIFVSGIFQVPMGWAADRFDRKSMVILGGLIVTAAIWAFSHATGFWYMFYASIGFGIGGGICMPAMMAVAVLWGSRSKAMGSVMALLTVAHSLGLLGGSLLAGMMMDLFQLRQAFLFGALSMLAGILVFTVCTWRSDLIRGTATGAPPHIP</sequence>
<name>A0A5K7ZX42_9BACT</name>
<dbReference type="InterPro" id="IPR020846">
    <property type="entry name" value="MFS_dom"/>
</dbReference>
<proteinExistence type="predicted"/>
<feature type="transmembrane region" description="Helical" evidence="7">
    <location>
        <begin position="334"/>
        <end position="353"/>
    </location>
</feature>
<evidence type="ECO:0000256" key="7">
    <source>
        <dbReference type="SAM" id="Phobius"/>
    </source>
</evidence>
<dbReference type="PROSITE" id="PS50850">
    <property type="entry name" value="MFS"/>
    <property type="match status" value="1"/>
</dbReference>
<feature type="transmembrane region" description="Helical" evidence="7">
    <location>
        <begin position="160"/>
        <end position="182"/>
    </location>
</feature>
<evidence type="ECO:0000256" key="4">
    <source>
        <dbReference type="ARBA" id="ARBA00022692"/>
    </source>
</evidence>
<dbReference type="AlphaFoldDB" id="A0A5K7ZX42"/>
<feature type="transmembrane region" description="Helical" evidence="7">
    <location>
        <begin position="132"/>
        <end position="154"/>
    </location>
</feature>
<evidence type="ECO:0000256" key="3">
    <source>
        <dbReference type="ARBA" id="ARBA00022475"/>
    </source>
</evidence>
<reference evidence="9 10" key="1">
    <citation type="submission" date="2019-11" db="EMBL/GenBank/DDBJ databases">
        <title>Comparative genomics of hydrocarbon-degrading Desulfosarcina strains.</title>
        <authorList>
            <person name="Watanabe M."/>
            <person name="Kojima H."/>
            <person name="Fukui M."/>
        </authorList>
    </citation>
    <scope>NUCLEOTIDE SEQUENCE [LARGE SCALE GENOMIC DNA]</scope>
    <source>
        <strain evidence="9 10">28bB2T</strain>
    </source>
</reference>
<protein>
    <submittedName>
        <fullName evidence="9">MFS transporter</fullName>
    </submittedName>
</protein>
<dbReference type="PANTHER" id="PTHR23517">
    <property type="entry name" value="RESISTANCE PROTEIN MDTM, PUTATIVE-RELATED-RELATED"/>
    <property type="match status" value="1"/>
</dbReference>
<dbReference type="GO" id="GO:0005886">
    <property type="term" value="C:plasma membrane"/>
    <property type="evidence" value="ECO:0007669"/>
    <property type="project" value="UniProtKB-SubCell"/>
</dbReference>
<dbReference type="Gene3D" id="1.20.1250.20">
    <property type="entry name" value="MFS general substrate transporter like domains"/>
    <property type="match status" value="2"/>
</dbReference>
<keyword evidence="4 7" id="KW-0812">Transmembrane</keyword>
<dbReference type="EMBL" id="AP021876">
    <property type="protein sequence ID" value="BBO84822.1"/>
    <property type="molecule type" value="Genomic_DNA"/>
</dbReference>
<comment type="subcellular location">
    <subcellularLocation>
        <location evidence="1">Cell membrane</location>
        <topology evidence="1">Multi-pass membrane protein</topology>
    </subcellularLocation>
</comment>
<evidence type="ECO:0000259" key="8">
    <source>
        <dbReference type="PROSITE" id="PS50850"/>
    </source>
</evidence>
<dbReference type="Proteomes" id="UP000425960">
    <property type="component" value="Chromosome"/>
</dbReference>
<gene>
    <name evidence="9" type="ORF">DSCO28_53880</name>
</gene>
<keyword evidence="3" id="KW-1003">Cell membrane</keyword>
<dbReference type="PRINTS" id="PR01035">
    <property type="entry name" value="TCRTETA"/>
</dbReference>
<evidence type="ECO:0000256" key="2">
    <source>
        <dbReference type="ARBA" id="ARBA00022448"/>
    </source>
</evidence>
<accession>A0A5K7ZX42</accession>
<dbReference type="GO" id="GO:0022857">
    <property type="term" value="F:transmembrane transporter activity"/>
    <property type="evidence" value="ECO:0007669"/>
    <property type="project" value="InterPro"/>
</dbReference>
<evidence type="ECO:0000313" key="9">
    <source>
        <dbReference type="EMBL" id="BBO84822.1"/>
    </source>
</evidence>
<feature type="transmembrane region" description="Helical" evidence="7">
    <location>
        <begin position="74"/>
        <end position="93"/>
    </location>
</feature>
<feature type="transmembrane region" description="Helical" evidence="7">
    <location>
        <begin position="297"/>
        <end position="322"/>
    </location>
</feature>
<feature type="transmembrane region" description="Helical" evidence="7">
    <location>
        <begin position="203"/>
        <end position="227"/>
    </location>
</feature>
<feature type="transmembrane region" description="Helical" evidence="7">
    <location>
        <begin position="239"/>
        <end position="262"/>
    </location>
</feature>
<dbReference type="InterPro" id="IPR011701">
    <property type="entry name" value="MFS"/>
</dbReference>